<organism evidence="7 8">
    <name type="scientific">Pseudobythopirellula maris</name>
    <dbReference type="NCBI Taxonomy" id="2527991"/>
    <lineage>
        <taxon>Bacteria</taxon>
        <taxon>Pseudomonadati</taxon>
        <taxon>Planctomycetota</taxon>
        <taxon>Planctomycetia</taxon>
        <taxon>Pirellulales</taxon>
        <taxon>Lacipirellulaceae</taxon>
        <taxon>Pseudobythopirellula</taxon>
    </lineage>
</organism>
<evidence type="ECO:0000256" key="5">
    <source>
        <dbReference type="HAMAP-Rule" id="MF_00340"/>
    </source>
</evidence>
<dbReference type="PANTHER" id="PTHR35534:SF1">
    <property type="entry name" value="LARGE RIBOSOMAL SUBUNIT PROTEIN BL32"/>
    <property type="match status" value="1"/>
</dbReference>
<evidence type="ECO:0000256" key="4">
    <source>
        <dbReference type="ARBA" id="ARBA00035178"/>
    </source>
</evidence>
<keyword evidence="8" id="KW-1185">Reference proteome</keyword>
<dbReference type="NCBIfam" id="TIGR01031">
    <property type="entry name" value="rpmF_bact"/>
    <property type="match status" value="1"/>
</dbReference>
<dbReference type="OrthoDB" id="9812874at2"/>
<dbReference type="RefSeq" id="WP_146403339.1">
    <property type="nucleotide sequence ID" value="NZ_SJPQ01000005.1"/>
</dbReference>
<feature type="region of interest" description="Disordered" evidence="6">
    <location>
        <begin position="1"/>
        <end position="28"/>
    </location>
</feature>
<feature type="compositionally biased region" description="Basic residues" evidence="6">
    <location>
        <begin position="1"/>
        <end position="16"/>
    </location>
</feature>
<reference evidence="7 8" key="1">
    <citation type="submission" date="2019-02" db="EMBL/GenBank/DDBJ databases">
        <title>Deep-cultivation of Planctomycetes and their phenomic and genomic characterization uncovers novel biology.</title>
        <authorList>
            <person name="Wiegand S."/>
            <person name="Jogler M."/>
            <person name="Boedeker C."/>
            <person name="Pinto D."/>
            <person name="Vollmers J."/>
            <person name="Rivas-Marin E."/>
            <person name="Kohn T."/>
            <person name="Peeters S.H."/>
            <person name="Heuer A."/>
            <person name="Rast P."/>
            <person name="Oberbeckmann S."/>
            <person name="Bunk B."/>
            <person name="Jeske O."/>
            <person name="Meyerdierks A."/>
            <person name="Storesund J.E."/>
            <person name="Kallscheuer N."/>
            <person name="Luecker S."/>
            <person name="Lage O.M."/>
            <person name="Pohl T."/>
            <person name="Merkel B.J."/>
            <person name="Hornburger P."/>
            <person name="Mueller R.-W."/>
            <person name="Bruemmer F."/>
            <person name="Labrenz M."/>
            <person name="Spormann A.M."/>
            <person name="Op Den Camp H."/>
            <person name="Overmann J."/>
            <person name="Amann R."/>
            <person name="Jetten M.S.M."/>
            <person name="Mascher T."/>
            <person name="Medema M.H."/>
            <person name="Devos D.P."/>
            <person name="Kaster A.-K."/>
            <person name="Ovreas L."/>
            <person name="Rohde M."/>
            <person name="Galperin M.Y."/>
            <person name="Jogler C."/>
        </authorList>
    </citation>
    <scope>NUCLEOTIDE SEQUENCE [LARGE SCALE GENOMIC DNA]</scope>
    <source>
        <strain evidence="7 8">Mal64</strain>
    </source>
</reference>
<evidence type="ECO:0000256" key="2">
    <source>
        <dbReference type="ARBA" id="ARBA00022980"/>
    </source>
</evidence>
<keyword evidence="2 5" id="KW-0689">Ribosomal protein</keyword>
<sequence>MAVPKRKHSNHRSGKRRANDQPKAKQLHACPRCGTMAPTHVVCPNSNCGHYMGRAVIEAE</sequence>
<dbReference type="AlphaFoldDB" id="A0A5C5ZHF6"/>
<dbReference type="PANTHER" id="PTHR35534">
    <property type="entry name" value="50S RIBOSOMAL PROTEIN L32"/>
    <property type="match status" value="1"/>
</dbReference>
<evidence type="ECO:0000313" key="8">
    <source>
        <dbReference type="Proteomes" id="UP000315440"/>
    </source>
</evidence>
<evidence type="ECO:0000256" key="1">
    <source>
        <dbReference type="ARBA" id="ARBA00008560"/>
    </source>
</evidence>
<name>A0A5C5ZHF6_9BACT</name>
<protein>
    <recommendedName>
        <fullName evidence="4 5">Large ribosomal subunit protein bL32</fullName>
    </recommendedName>
</protein>
<gene>
    <name evidence="5 7" type="primary">rpmF</name>
    <name evidence="7" type="ORF">Mal64_38510</name>
</gene>
<comment type="similarity">
    <text evidence="1 5">Belongs to the bacterial ribosomal protein bL32 family.</text>
</comment>
<evidence type="ECO:0000313" key="7">
    <source>
        <dbReference type="EMBL" id="TWT86311.1"/>
    </source>
</evidence>
<dbReference type="SUPFAM" id="SSF57829">
    <property type="entry name" value="Zn-binding ribosomal proteins"/>
    <property type="match status" value="1"/>
</dbReference>
<evidence type="ECO:0000256" key="3">
    <source>
        <dbReference type="ARBA" id="ARBA00023274"/>
    </source>
</evidence>
<dbReference type="HAMAP" id="MF_00340">
    <property type="entry name" value="Ribosomal_bL32"/>
    <property type="match status" value="1"/>
</dbReference>
<dbReference type="Pfam" id="PF01783">
    <property type="entry name" value="Ribosomal_L32p"/>
    <property type="match status" value="1"/>
</dbReference>
<dbReference type="EMBL" id="SJPQ01000005">
    <property type="protein sequence ID" value="TWT86311.1"/>
    <property type="molecule type" value="Genomic_DNA"/>
</dbReference>
<dbReference type="GO" id="GO:0006412">
    <property type="term" value="P:translation"/>
    <property type="evidence" value="ECO:0007669"/>
    <property type="project" value="UniProtKB-UniRule"/>
</dbReference>
<dbReference type="InterPro" id="IPR011332">
    <property type="entry name" value="Ribosomal_zn-bd"/>
</dbReference>
<comment type="caution">
    <text evidence="7">The sequence shown here is derived from an EMBL/GenBank/DDBJ whole genome shotgun (WGS) entry which is preliminary data.</text>
</comment>
<proteinExistence type="inferred from homology"/>
<dbReference type="InterPro" id="IPR002677">
    <property type="entry name" value="Ribosomal_bL32"/>
</dbReference>
<dbReference type="InterPro" id="IPR044957">
    <property type="entry name" value="Ribosomal_bL32_bact"/>
</dbReference>
<keyword evidence="3 5" id="KW-0687">Ribonucleoprotein</keyword>
<dbReference type="GO" id="GO:0003735">
    <property type="term" value="F:structural constituent of ribosome"/>
    <property type="evidence" value="ECO:0007669"/>
    <property type="project" value="InterPro"/>
</dbReference>
<evidence type="ECO:0000256" key="6">
    <source>
        <dbReference type="SAM" id="MobiDB-lite"/>
    </source>
</evidence>
<dbReference type="GO" id="GO:0015934">
    <property type="term" value="C:large ribosomal subunit"/>
    <property type="evidence" value="ECO:0007669"/>
    <property type="project" value="InterPro"/>
</dbReference>
<dbReference type="Proteomes" id="UP000315440">
    <property type="component" value="Unassembled WGS sequence"/>
</dbReference>
<accession>A0A5C5ZHF6</accession>